<keyword evidence="2" id="KW-1185">Reference proteome</keyword>
<name>A0ACB8A2F2_9AGAM</name>
<protein>
    <submittedName>
        <fullName evidence="1">Uncharacterized protein</fullName>
    </submittedName>
</protein>
<sequence length="228" mass="25112">MNEAASIHPFDSPRSDTILWRRAKHRSSERAQVRRVIKTYQSLSGRVCIIGTNHIRLAGAGGFGNPTCVYGLISGCILCDICTYISWQHATSHFRRGNPGGWHSESPCRLRNRELEIERSQGQGIGNRHDSDTCWVLFLCALAYQGDALQKGRIAIEKVWITANETVGSTKRCKGCKGHGRLRGPCHTSVPGGLKLRTPEAHVCISNRFDGGTGHPHGHKCATESIMV</sequence>
<dbReference type="EMBL" id="MU267896">
    <property type="protein sequence ID" value="KAH7907530.1"/>
    <property type="molecule type" value="Genomic_DNA"/>
</dbReference>
<evidence type="ECO:0000313" key="2">
    <source>
        <dbReference type="Proteomes" id="UP000790377"/>
    </source>
</evidence>
<gene>
    <name evidence="1" type="ORF">BJ138DRAFT_1159921</name>
</gene>
<accession>A0ACB8A2F2</accession>
<comment type="caution">
    <text evidence="1">The sequence shown here is derived from an EMBL/GenBank/DDBJ whole genome shotgun (WGS) entry which is preliminary data.</text>
</comment>
<evidence type="ECO:0000313" key="1">
    <source>
        <dbReference type="EMBL" id="KAH7907530.1"/>
    </source>
</evidence>
<dbReference type="Proteomes" id="UP000790377">
    <property type="component" value="Unassembled WGS sequence"/>
</dbReference>
<proteinExistence type="predicted"/>
<reference evidence="1" key="1">
    <citation type="journal article" date="2021" name="New Phytol.">
        <title>Evolutionary innovations through gain and loss of genes in the ectomycorrhizal Boletales.</title>
        <authorList>
            <person name="Wu G."/>
            <person name="Miyauchi S."/>
            <person name="Morin E."/>
            <person name="Kuo A."/>
            <person name="Drula E."/>
            <person name="Varga T."/>
            <person name="Kohler A."/>
            <person name="Feng B."/>
            <person name="Cao Y."/>
            <person name="Lipzen A."/>
            <person name="Daum C."/>
            <person name="Hundley H."/>
            <person name="Pangilinan J."/>
            <person name="Johnson J."/>
            <person name="Barry K."/>
            <person name="LaButti K."/>
            <person name="Ng V."/>
            <person name="Ahrendt S."/>
            <person name="Min B."/>
            <person name="Choi I.G."/>
            <person name="Park H."/>
            <person name="Plett J.M."/>
            <person name="Magnuson J."/>
            <person name="Spatafora J.W."/>
            <person name="Nagy L.G."/>
            <person name="Henrissat B."/>
            <person name="Grigoriev I.V."/>
            <person name="Yang Z.L."/>
            <person name="Xu J."/>
            <person name="Martin F.M."/>
        </authorList>
    </citation>
    <scope>NUCLEOTIDE SEQUENCE</scope>
    <source>
        <strain evidence="1">ATCC 28755</strain>
    </source>
</reference>
<feature type="non-terminal residue" evidence="1">
    <location>
        <position position="228"/>
    </location>
</feature>
<organism evidence="1 2">
    <name type="scientific">Hygrophoropsis aurantiaca</name>
    <dbReference type="NCBI Taxonomy" id="72124"/>
    <lineage>
        <taxon>Eukaryota</taxon>
        <taxon>Fungi</taxon>
        <taxon>Dikarya</taxon>
        <taxon>Basidiomycota</taxon>
        <taxon>Agaricomycotina</taxon>
        <taxon>Agaricomycetes</taxon>
        <taxon>Agaricomycetidae</taxon>
        <taxon>Boletales</taxon>
        <taxon>Coniophorineae</taxon>
        <taxon>Hygrophoropsidaceae</taxon>
        <taxon>Hygrophoropsis</taxon>
    </lineage>
</organism>